<gene>
    <name evidence="2" type="ORF">DILT_LOCUS3783</name>
</gene>
<dbReference type="EMBL" id="UYRU01044255">
    <property type="protein sequence ID" value="VDK85905.1"/>
    <property type="molecule type" value="Genomic_DNA"/>
</dbReference>
<keyword evidence="3" id="KW-1185">Reference proteome</keyword>
<organism evidence="2 3">
    <name type="scientific">Dibothriocephalus latus</name>
    <name type="common">Fish tapeworm</name>
    <name type="synonym">Diphyllobothrium latum</name>
    <dbReference type="NCBI Taxonomy" id="60516"/>
    <lineage>
        <taxon>Eukaryota</taxon>
        <taxon>Metazoa</taxon>
        <taxon>Spiralia</taxon>
        <taxon>Lophotrochozoa</taxon>
        <taxon>Platyhelminthes</taxon>
        <taxon>Cestoda</taxon>
        <taxon>Eucestoda</taxon>
        <taxon>Diphyllobothriidea</taxon>
        <taxon>Diphyllobothriidae</taxon>
        <taxon>Dibothriocephalus</taxon>
    </lineage>
</organism>
<sequence>MMHILASTSLGSLEAPCRAAFEFAQHKIREKKAALEHLQANISTSRSATRQERQRLDDVRSQLEGRRGRLREVTDILLTKQLTLFGQGSSS</sequence>
<protein>
    <submittedName>
        <fullName evidence="2">Uncharacterized protein</fullName>
    </submittedName>
</protein>
<evidence type="ECO:0000256" key="1">
    <source>
        <dbReference type="SAM" id="MobiDB-lite"/>
    </source>
</evidence>
<dbReference type="Proteomes" id="UP000281553">
    <property type="component" value="Unassembled WGS sequence"/>
</dbReference>
<dbReference type="AlphaFoldDB" id="A0A3P6TWT7"/>
<reference evidence="2 3" key="1">
    <citation type="submission" date="2018-11" db="EMBL/GenBank/DDBJ databases">
        <authorList>
            <consortium name="Pathogen Informatics"/>
        </authorList>
    </citation>
    <scope>NUCLEOTIDE SEQUENCE [LARGE SCALE GENOMIC DNA]</scope>
</reference>
<name>A0A3P6TWT7_DIBLA</name>
<proteinExistence type="predicted"/>
<evidence type="ECO:0000313" key="2">
    <source>
        <dbReference type="EMBL" id="VDK85905.1"/>
    </source>
</evidence>
<evidence type="ECO:0000313" key="3">
    <source>
        <dbReference type="Proteomes" id="UP000281553"/>
    </source>
</evidence>
<accession>A0A3P6TWT7</accession>
<feature type="region of interest" description="Disordered" evidence="1">
    <location>
        <begin position="39"/>
        <end position="60"/>
    </location>
</feature>
<feature type="compositionally biased region" description="Basic and acidic residues" evidence="1">
    <location>
        <begin position="49"/>
        <end position="60"/>
    </location>
</feature>